<dbReference type="GO" id="GO:0003700">
    <property type="term" value="F:DNA-binding transcription factor activity"/>
    <property type="evidence" value="ECO:0007669"/>
    <property type="project" value="TreeGrafter"/>
</dbReference>
<dbReference type="InterPro" id="IPR028082">
    <property type="entry name" value="Peripla_BP_I"/>
</dbReference>
<evidence type="ECO:0000313" key="6">
    <source>
        <dbReference type="Proteomes" id="UP000305709"/>
    </source>
</evidence>
<dbReference type="AlphaFoldDB" id="A0A5C4N7H6"/>
<dbReference type="SUPFAM" id="SSF47413">
    <property type="entry name" value="lambda repressor-like DNA-binding domains"/>
    <property type="match status" value="1"/>
</dbReference>
<dbReference type="PROSITE" id="PS00356">
    <property type="entry name" value="HTH_LACI_1"/>
    <property type="match status" value="1"/>
</dbReference>
<protein>
    <submittedName>
        <fullName evidence="5">LacI family transcriptional regulator</fullName>
    </submittedName>
</protein>
<accession>A0A5C4N7H6</accession>
<dbReference type="PANTHER" id="PTHR30146">
    <property type="entry name" value="LACI-RELATED TRANSCRIPTIONAL REPRESSOR"/>
    <property type="match status" value="1"/>
</dbReference>
<name>A0A5C4N7H6_9RHOB</name>
<dbReference type="PROSITE" id="PS50932">
    <property type="entry name" value="HTH_LACI_2"/>
    <property type="match status" value="1"/>
</dbReference>
<dbReference type="InterPro" id="IPR010982">
    <property type="entry name" value="Lambda_DNA-bd_dom_sf"/>
</dbReference>
<evidence type="ECO:0000313" key="5">
    <source>
        <dbReference type="EMBL" id="TNC68246.1"/>
    </source>
</evidence>
<evidence type="ECO:0000256" key="3">
    <source>
        <dbReference type="ARBA" id="ARBA00023163"/>
    </source>
</evidence>
<dbReference type="OrthoDB" id="9805774at2"/>
<dbReference type="EMBL" id="VDFV01000025">
    <property type="protein sequence ID" value="TNC68246.1"/>
    <property type="molecule type" value="Genomic_DNA"/>
</dbReference>
<evidence type="ECO:0000259" key="4">
    <source>
        <dbReference type="PROSITE" id="PS50932"/>
    </source>
</evidence>
<dbReference type="RefSeq" id="WP_139082469.1">
    <property type="nucleotide sequence ID" value="NZ_VDFV01000025.1"/>
</dbReference>
<dbReference type="Pfam" id="PF00356">
    <property type="entry name" value="LacI"/>
    <property type="match status" value="1"/>
</dbReference>
<proteinExistence type="predicted"/>
<keyword evidence="6" id="KW-1185">Reference proteome</keyword>
<dbReference type="InterPro" id="IPR025997">
    <property type="entry name" value="SBP_2_dom"/>
</dbReference>
<gene>
    <name evidence="5" type="ORF">FHG71_14770</name>
</gene>
<dbReference type="CDD" id="cd01392">
    <property type="entry name" value="HTH_LacI"/>
    <property type="match status" value="1"/>
</dbReference>
<dbReference type="Proteomes" id="UP000305709">
    <property type="component" value="Unassembled WGS sequence"/>
</dbReference>
<dbReference type="Gene3D" id="1.10.260.40">
    <property type="entry name" value="lambda repressor-like DNA-binding domains"/>
    <property type="match status" value="1"/>
</dbReference>
<evidence type="ECO:0000256" key="2">
    <source>
        <dbReference type="ARBA" id="ARBA00023125"/>
    </source>
</evidence>
<dbReference type="GO" id="GO:0000976">
    <property type="term" value="F:transcription cis-regulatory region binding"/>
    <property type="evidence" value="ECO:0007669"/>
    <property type="project" value="TreeGrafter"/>
</dbReference>
<keyword evidence="2" id="KW-0238">DNA-binding</keyword>
<dbReference type="InterPro" id="IPR000843">
    <property type="entry name" value="HTH_LacI"/>
</dbReference>
<reference evidence="5 6" key="1">
    <citation type="submission" date="2019-06" db="EMBL/GenBank/DDBJ databases">
        <authorList>
            <person name="Jiang L."/>
        </authorList>
    </citation>
    <scope>NUCLEOTIDE SEQUENCE [LARGE SCALE GENOMIC DNA]</scope>
    <source>
        <strain evidence="5 6">YIM 48858</strain>
    </source>
</reference>
<dbReference type="PANTHER" id="PTHR30146:SF152">
    <property type="entry name" value="TRANSCRIPTIONAL REGULATORY PROTEIN"/>
    <property type="match status" value="1"/>
</dbReference>
<evidence type="ECO:0000256" key="1">
    <source>
        <dbReference type="ARBA" id="ARBA00023015"/>
    </source>
</evidence>
<dbReference type="SUPFAM" id="SSF53822">
    <property type="entry name" value="Periplasmic binding protein-like I"/>
    <property type="match status" value="1"/>
</dbReference>
<organism evidence="5 6">
    <name type="scientific">Rubellimicrobium roseum</name>
    <dbReference type="NCBI Taxonomy" id="687525"/>
    <lineage>
        <taxon>Bacteria</taxon>
        <taxon>Pseudomonadati</taxon>
        <taxon>Pseudomonadota</taxon>
        <taxon>Alphaproteobacteria</taxon>
        <taxon>Rhodobacterales</taxon>
        <taxon>Roseobacteraceae</taxon>
        <taxon>Rubellimicrobium</taxon>
    </lineage>
</organism>
<dbReference type="CDD" id="cd06307">
    <property type="entry name" value="PBP1_sugar_binding"/>
    <property type="match status" value="1"/>
</dbReference>
<dbReference type="Pfam" id="PF13407">
    <property type="entry name" value="Peripla_BP_4"/>
    <property type="match status" value="1"/>
</dbReference>
<keyword evidence="3" id="KW-0804">Transcription</keyword>
<sequence length="340" mass="36326">MGRATISDVARRAQVSTATVDRALNGRAGVSAANRQRVFEAARDLGYLPSEGMVPLPTRPAHLEFYLPAGSNSFMRSLASRIAGFAASLPLVASCRIVTMDGIGPDALARALDRIGPRTSGVGLVTTDHPRTRAMIHQLTEGGVRVVTIASDLPGTSRSAYVGVDNHAAGRTAALLMGLTAGPAERSVALFLGSRAFHGHQERERGFRALVRERFPNLRLLPAFETGEDNARSHPAMARLLRQVPDLGGVYCIGAGRSGIVEALRGVPGAARPFVIMHDLTEITRAWLAADQVDVIVDQNARLVGEQSVIRLLGSIATTAPFLADKDIEPRIVLKENLPR</sequence>
<keyword evidence="1" id="KW-0805">Transcription regulation</keyword>
<comment type="caution">
    <text evidence="5">The sequence shown here is derived from an EMBL/GenBank/DDBJ whole genome shotgun (WGS) entry which is preliminary data.</text>
</comment>
<dbReference type="Gene3D" id="3.40.50.2300">
    <property type="match status" value="2"/>
</dbReference>
<dbReference type="SMART" id="SM00354">
    <property type="entry name" value="HTH_LACI"/>
    <property type="match status" value="1"/>
</dbReference>
<feature type="domain" description="HTH lacI-type" evidence="4">
    <location>
        <begin position="4"/>
        <end position="58"/>
    </location>
</feature>